<dbReference type="PANTHER" id="PTHR42923:SF3">
    <property type="entry name" value="PROTOPORPHYRINOGEN OXIDASE"/>
    <property type="match status" value="1"/>
</dbReference>
<comment type="function">
    <text evidence="1 11">Catalyzes the 6-electron oxidation of protoporphyrinogen-IX to form protoporphyrin-IX.</text>
</comment>
<dbReference type="EC" id="1.3.3.4" evidence="4 11"/>
<dbReference type="Pfam" id="PF01593">
    <property type="entry name" value="Amino_oxidase"/>
    <property type="match status" value="1"/>
</dbReference>
<reference evidence="13 14" key="1">
    <citation type="submission" date="2019-03" db="EMBL/GenBank/DDBJ databases">
        <title>The genome sequence of a newly discovered highly antifungal drug resistant Aspergillus species, Aspergillus tanneri NIH 1004.</title>
        <authorList>
            <person name="Mounaud S."/>
            <person name="Singh I."/>
            <person name="Joardar V."/>
            <person name="Pakala S."/>
            <person name="Pakala S."/>
            <person name="Venepally P."/>
            <person name="Hoover J."/>
            <person name="Nierman W."/>
            <person name="Chung J."/>
            <person name="Losada L."/>
        </authorList>
    </citation>
    <scope>NUCLEOTIDE SEQUENCE [LARGE SCALE GENOMIC DNA]</scope>
    <source>
        <strain evidence="13 14">NIH1004</strain>
    </source>
</reference>
<dbReference type="UniPathway" id="UPA00251">
    <property type="reaction ID" value="UER00324"/>
</dbReference>
<dbReference type="FunFam" id="3.50.50.60:FF:000193">
    <property type="entry name" value="Protoporphyrinogen oxidase"/>
    <property type="match status" value="1"/>
</dbReference>
<comment type="pathway">
    <text evidence="2 11">Porphyrin-containing compound metabolism; protoporphyrin-IX biosynthesis; protoporphyrin-IX from protoporphyrinogen-IX: step 1/1.</text>
</comment>
<dbReference type="InterPro" id="IPR036188">
    <property type="entry name" value="FAD/NAD-bd_sf"/>
</dbReference>
<comment type="subcellular location">
    <subcellularLocation>
        <location evidence="11">Mitochondrion inner membrane</location>
    </subcellularLocation>
</comment>
<evidence type="ECO:0000256" key="9">
    <source>
        <dbReference type="ARBA" id="ARBA00023244"/>
    </source>
</evidence>
<keyword evidence="9 11" id="KW-0627">Porphyrin biosynthesis</keyword>
<evidence type="ECO:0000256" key="4">
    <source>
        <dbReference type="ARBA" id="ARBA00012867"/>
    </source>
</evidence>
<sequence length="628" mass="69446">MVSIFAFDSPSPLLIPSVADMRLPCTPSRALNRVRTPLAFARSGQRHFLHSSTYDAAVIGGGITGLTTAYRLSKDPNCSRVTLYEKSDDVGGCLQSETIPVDGGHVVFEYGPRTLRTTVPNCLPMVDLLVDLDVLDDVVATSRTAPASLNRYIYYPDHLVRVPAPNPKNGIFGNLRELAYTLFREPAFKGLVPSVFVEPSIPAPQPKKADESVADFISRRFAPEVADNLASSVFHGIYAGDIDRLSAQTLLGTYRDFEYHKDGVGVIVRAMESSRTKIRHMSMDDILAVEVALQDKPSSYLNDLQQLVRGASVLTFRNGLGQLSDALVTALTRSNKVDILTGTEVKAMHQNAQTSDITISPGHGPSTVHNRVISTIPPPHLARALRQTTGKDQVLSQSTIRSLEEHNYAVTVMAVNLYYERKDLLPVQGFGYLIPRSIPYEQNPERALGVIFGSETSIGQDTAPGTKLTVMMGGHWWDDWIESDYPDHDTAVQMARQLLHRHLGITDTPAVARSRLQRDAIPQYTVGHLSRMEELSRSTRHEFKNRLSLAGNWYNGVGVVDCIRQAYLTASWGVGAQRRVEGDANRPWGKFDYENSSLEGGIVTSSSRLARPYVSKYRIHTHLVSCNF</sequence>
<name>A0A4S3JS15_9EURO</name>
<comment type="cofactor">
    <cofactor evidence="11">
        <name>FAD</name>
        <dbReference type="ChEBI" id="CHEBI:57692"/>
    </cofactor>
    <text evidence="11">Binds 1 FAD per subunit.</text>
</comment>
<dbReference type="STRING" id="1220188.A0A4S3JS15"/>
<dbReference type="PANTHER" id="PTHR42923">
    <property type="entry name" value="PROTOPORPHYRINOGEN OXIDASE"/>
    <property type="match status" value="1"/>
</dbReference>
<dbReference type="InterPro" id="IPR004572">
    <property type="entry name" value="Protoporphyrinogen_oxidase"/>
</dbReference>
<evidence type="ECO:0000256" key="10">
    <source>
        <dbReference type="ARBA" id="ARBA00047554"/>
    </source>
</evidence>
<evidence type="ECO:0000256" key="6">
    <source>
        <dbReference type="ARBA" id="ARBA00022827"/>
    </source>
</evidence>
<evidence type="ECO:0000313" key="14">
    <source>
        <dbReference type="Proteomes" id="UP000308092"/>
    </source>
</evidence>
<evidence type="ECO:0000256" key="5">
    <source>
        <dbReference type="ARBA" id="ARBA00022630"/>
    </source>
</evidence>
<comment type="catalytic activity">
    <reaction evidence="10 11">
        <text>protoporphyrinogen IX + 3 O2 = protoporphyrin IX + 3 H2O2</text>
        <dbReference type="Rhea" id="RHEA:25576"/>
        <dbReference type="ChEBI" id="CHEBI:15379"/>
        <dbReference type="ChEBI" id="CHEBI:16240"/>
        <dbReference type="ChEBI" id="CHEBI:57306"/>
        <dbReference type="ChEBI" id="CHEBI:57307"/>
        <dbReference type="EC" id="1.3.3.4"/>
    </reaction>
</comment>
<dbReference type="SUPFAM" id="SSF54373">
    <property type="entry name" value="FAD-linked reductases, C-terminal domain"/>
    <property type="match status" value="1"/>
</dbReference>
<dbReference type="AlphaFoldDB" id="A0A4S3JS15"/>
<dbReference type="VEuPathDB" id="FungiDB:EYZ11_002785"/>
<comment type="similarity">
    <text evidence="3 11">Belongs to the protoporphyrinogen/coproporphyrinogen oxidase family. Protoporphyrinogen oxidase subfamily.</text>
</comment>
<dbReference type="EMBL" id="SOSA01000065">
    <property type="protein sequence ID" value="THC97738.1"/>
    <property type="molecule type" value="Genomic_DNA"/>
</dbReference>
<accession>A0A4S3JS15</accession>
<dbReference type="InterPro" id="IPR002937">
    <property type="entry name" value="Amino_oxidase"/>
</dbReference>
<dbReference type="NCBIfam" id="TIGR00562">
    <property type="entry name" value="proto_IX_ox"/>
    <property type="match status" value="1"/>
</dbReference>
<keyword evidence="6 11" id="KW-0274">FAD</keyword>
<keyword evidence="8 11" id="KW-0350">Heme biosynthesis</keyword>
<keyword evidence="14" id="KW-1185">Reference proteome</keyword>
<evidence type="ECO:0000256" key="1">
    <source>
        <dbReference type="ARBA" id="ARBA00002600"/>
    </source>
</evidence>
<evidence type="ECO:0000259" key="12">
    <source>
        <dbReference type="Pfam" id="PF01593"/>
    </source>
</evidence>
<evidence type="ECO:0000313" key="13">
    <source>
        <dbReference type="EMBL" id="THC97738.1"/>
    </source>
</evidence>
<evidence type="ECO:0000256" key="11">
    <source>
        <dbReference type="RuleBase" id="RU367069"/>
    </source>
</evidence>
<proteinExistence type="inferred from homology"/>
<dbReference type="InterPro" id="IPR050464">
    <property type="entry name" value="Zeta_carotene_desat/Oxidored"/>
</dbReference>
<dbReference type="Gene3D" id="3.50.50.60">
    <property type="entry name" value="FAD/NAD(P)-binding domain"/>
    <property type="match status" value="1"/>
</dbReference>
<evidence type="ECO:0000256" key="2">
    <source>
        <dbReference type="ARBA" id="ARBA00005073"/>
    </source>
</evidence>
<dbReference type="SUPFAM" id="SSF51905">
    <property type="entry name" value="FAD/NAD(P)-binding domain"/>
    <property type="match status" value="1"/>
</dbReference>
<dbReference type="GO" id="GO:0005743">
    <property type="term" value="C:mitochondrial inner membrane"/>
    <property type="evidence" value="ECO:0007669"/>
    <property type="project" value="UniProtKB-SubCell"/>
</dbReference>
<protein>
    <recommendedName>
        <fullName evidence="4 11">Protoporphyrinogen oxidase</fullName>
        <ecNumber evidence="4 11">1.3.3.4</ecNumber>
    </recommendedName>
</protein>
<feature type="domain" description="Amine oxidase" evidence="12">
    <location>
        <begin position="63"/>
        <end position="570"/>
    </location>
</feature>
<evidence type="ECO:0000256" key="3">
    <source>
        <dbReference type="ARBA" id="ARBA00010551"/>
    </source>
</evidence>
<comment type="caution">
    <text evidence="13">The sequence shown here is derived from an EMBL/GenBank/DDBJ whole genome shotgun (WGS) entry which is preliminary data.</text>
</comment>
<dbReference type="GO" id="GO:0006782">
    <property type="term" value="P:protoporphyrinogen IX biosynthetic process"/>
    <property type="evidence" value="ECO:0007669"/>
    <property type="project" value="UniProtKB-UniRule"/>
</dbReference>
<keyword evidence="7 11" id="KW-0560">Oxidoreductase</keyword>
<keyword evidence="5 11" id="KW-0285">Flavoprotein</keyword>
<evidence type="ECO:0000256" key="8">
    <source>
        <dbReference type="ARBA" id="ARBA00023133"/>
    </source>
</evidence>
<dbReference type="Proteomes" id="UP000308092">
    <property type="component" value="Unassembled WGS sequence"/>
</dbReference>
<gene>
    <name evidence="13" type="ORF">EYZ11_002785</name>
</gene>
<evidence type="ECO:0000256" key="7">
    <source>
        <dbReference type="ARBA" id="ARBA00023002"/>
    </source>
</evidence>
<organism evidence="13 14">
    <name type="scientific">Aspergillus tanneri</name>
    <dbReference type="NCBI Taxonomy" id="1220188"/>
    <lineage>
        <taxon>Eukaryota</taxon>
        <taxon>Fungi</taxon>
        <taxon>Dikarya</taxon>
        <taxon>Ascomycota</taxon>
        <taxon>Pezizomycotina</taxon>
        <taxon>Eurotiomycetes</taxon>
        <taxon>Eurotiomycetidae</taxon>
        <taxon>Eurotiales</taxon>
        <taxon>Aspergillaceae</taxon>
        <taxon>Aspergillus</taxon>
        <taxon>Aspergillus subgen. Circumdati</taxon>
    </lineage>
</organism>
<dbReference type="GO" id="GO:0004729">
    <property type="term" value="F:oxygen-dependent protoporphyrinogen oxidase activity"/>
    <property type="evidence" value="ECO:0007669"/>
    <property type="project" value="UniProtKB-UniRule"/>
</dbReference>